<dbReference type="AlphaFoldDB" id="A0A5E6XHV7"/>
<dbReference type="EMBL" id="CABVII010000013">
    <property type="protein sequence ID" value="VVP06161.1"/>
    <property type="molecule type" value="Genomic_DNA"/>
</dbReference>
<gene>
    <name evidence="1" type="ORF">PS862_03109</name>
</gene>
<evidence type="ECO:0000313" key="2">
    <source>
        <dbReference type="Proteomes" id="UP000385207"/>
    </source>
</evidence>
<protein>
    <submittedName>
        <fullName evidence="1">Uncharacterized protein</fullName>
    </submittedName>
</protein>
<dbReference type="Proteomes" id="UP000385207">
    <property type="component" value="Unassembled WGS sequence"/>
</dbReference>
<sequence length="51" mass="5498" precursor="true">MKHLFAVVLAALSLSISPLASTAPTDDANAIRPFHVAIADKDLTDLRTPRR</sequence>
<organism evidence="1 2">
    <name type="scientific">Pseudomonas fluorescens</name>
    <dbReference type="NCBI Taxonomy" id="294"/>
    <lineage>
        <taxon>Bacteria</taxon>
        <taxon>Pseudomonadati</taxon>
        <taxon>Pseudomonadota</taxon>
        <taxon>Gammaproteobacteria</taxon>
        <taxon>Pseudomonadales</taxon>
        <taxon>Pseudomonadaceae</taxon>
        <taxon>Pseudomonas</taxon>
    </lineage>
</organism>
<reference evidence="1 2" key="1">
    <citation type="submission" date="2019-09" db="EMBL/GenBank/DDBJ databases">
        <authorList>
            <person name="Chandra G."/>
            <person name="Truman W A."/>
        </authorList>
    </citation>
    <scope>NUCLEOTIDE SEQUENCE [LARGE SCALE GENOMIC DNA]</scope>
    <source>
        <strain evidence="1">PS862</strain>
    </source>
</reference>
<proteinExistence type="predicted"/>
<evidence type="ECO:0000313" key="1">
    <source>
        <dbReference type="EMBL" id="VVP06161.1"/>
    </source>
</evidence>
<accession>A0A5E6XHV7</accession>
<name>A0A5E6XHV7_PSEFL</name>
<dbReference type="RefSeq" id="WP_191632938.1">
    <property type="nucleotide sequence ID" value="NZ_CABVHE010000073.1"/>
</dbReference>